<comment type="caution">
    <text evidence="1">The sequence shown here is derived from an EMBL/GenBank/DDBJ whole genome shotgun (WGS) entry which is preliminary data.</text>
</comment>
<accession>A0A9K3DDT5</accession>
<dbReference type="Proteomes" id="UP000265618">
    <property type="component" value="Unassembled WGS sequence"/>
</dbReference>
<name>A0A9K3DDT5_9EUKA</name>
<sequence length="65" mass="7248">MVLVLDNTLTDTLAQIQREHKQAVMALKSFRLQYPPSAQKSVDAGNAVIARLDRLIADRYGICGY</sequence>
<reference evidence="1 2" key="1">
    <citation type="journal article" date="2018" name="PLoS ONE">
        <title>The draft genome of Kipferlia bialata reveals reductive genome evolution in fornicate parasites.</title>
        <authorList>
            <person name="Tanifuji G."/>
            <person name="Takabayashi S."/>
            <person name="Kume K."/>
            <person name="Takagi M."/>
            <person name="Nakayama T."/>
            <person name="Kamikawa R."/>
            <person name="Inagaki Y."/>
            <person name="Hashimoto T."/>
        </authorList>
    </citation>
    <scope>NUCLEOTIDE SEQUENCE [LARGE SCALE GENOMIC DNA]</scope>
    <source>
        <strain evidence="1">NY0173</strain>
    </source>
</reference>
<evidence type="ECO:0000313" key="1">
    <source>
        <dbReference type="EMBL" id="GIQ92138.1"/>
    </source>
</evidence>
<evidence type="ECO:0000313" key="2">
    <source>
        <dbReference type="Proteomes" id="UP000265618"/>
    </source>
</evidence>
<dbReference type="EMBL" id="BDIP01009052">
    <property type="protein sequence ID" value="GIQ92138.1"/>
    <property type="molecule type" value="Genomic_DNA"/>
</dbReference>
<dbReference type="AlphaFoldDB" id="A0A9K3DDT5"/>
<organism evidence="1 2">
    <name type="scientific">Kipferlia bialata</name>
    <dbReference type="NCBI Taxonomy" id="797122"/>
    <lineage>
        <taxon>Eukaryota</taxon>
        <taxon>Metamonada</taxon>
        <taxon>Carpediemonas-like organisms</taxon>
        <taxon>Kipferlia</taxon>
    </lineage>
</organism>
<protein>
    <submittedName>
        <fullName evidence="1">Uncharacterized protein</fullName>
    </submittedName>
</protein>
<feature type="non-terminal residue" evidence="1">
    <location>
        <position position="65"/>
    </location>
</feature>
<keyword evidence="2" id="KW-1185">Reference proteome</keyword>
<proteinExistence type="predicted"/>
<gene>
    <name evidence="1" type="ORF">KIPB_015744</name>
</gene>